<dbReference type="Gene3D" id="3.30.750.24">
    <property type="entry name" value="STAS domain"/>
    <property type="match status" value="1"/>
</dbReference>
<dbReference type="InterPro" id="IPR002645">
    <property type="entry name" value="STAS_dom"/>
</dbReference>
<accession>A0A1H3VSV1</accession>
<feature type="transmembrane region" description="Helical" evidence="5">
    <location>
        <begin position="362"/>
        <end position="385"/>
    </location>
</feature>
<keyword evidence="8" id="KW-1185">Reference proteome</keyword>
<feature type="transmembrane region" description="Helical" evidence="5">
    <location>
        <begin position="266"/>
        <end position="289"/>
    </location>
</feature>
<dbReference type="OrthoDB" id="9769739at2"/>
<dbReference type="SUPFAM" id="SSF52091">
    <property type="entry name" value="SpoIIaa-like"/>
    <property type="match status" value="1"/>
</dbReference>
<evidence type="ECO:0000259" key="6">
    <source>
        <dbReference type="PROSITE" id="PS50801"/>
    </source>
</evidence>
<keyword evidence="2 5" id="KW-0812">Transmembrane</keyword>
<evidence type="ECO:0000256" key="5">
    <source>
        <dbReference type="SAM" id="Phobius"/>
    </source>
</evidence>
<gene>
    <name evidence="7" type="ORF">SAMN05216562_0197</name>
</gene>
<feature type="transmembrane region" description="Helical" evidence="5">
    <location>
        <begin position="98"/>
        <end position="121"/>
    </location>
</feature>
<evidence type="ECO:0000256" key="4">
    <source>
        <dbReference type="ARBA" id="ARBA00023136"/>
    </source>
</evidence>
<dbReference type="GO" id="GO:0055085">
    <property type="term" value="P:transmembrane transport"/>
    <property type="evidence" value="ECO:0007669"/>
    <property type="project" value="InterPro"/>
</dbReference>
<evidence type="ECO:0000256" key="3">
    <source>
        <dbReference type="ARBA" id="ARBA00022989"/>
    </source>
</evidence>
<dbReference type="InterPro" id="IPR011547">
    <property type="entry name" value="SLC26A/SulP_dom"/>
</dbReference>
<feature type="transmembrane region" description="Helical" evidence="5">
    <location>
        <begin position="21"/>
        <end position="43"/>
    </location>
</feature>
<proteinExistence type="predicted"/>
<dbReference type="Pfam" id="PF00916">
    <property type="entry name" value="Sulfate_transp"/>
    <property type="match status" value="1"/>
</dbReference>
<dbReference type="STRING" id="658218.SAMN05216562_0197"/>
<evidence type="ECO:0000256" key="2">
    <source>
        <dbReference type="ARBA" id="ARBA00022692"/>
    </source>
</evidence>
<comment type="subcellular location">
    <subcellularLocation>
        <location evidence="1">Membrane</location>
        <topology evidence="1">Multi-pass membrane protein</topology>
    </subcellularLocation>
</comment>
<dbReference type="Proteomes" id="UP000198658">
    <property type="component" value="Unassembled WGS sequence"/>
</dbReference>
<dbReference type="CDD" id="cd07042">
    <property type="entry name" value="STAS_SulP_like_sulfate_transporter"/>
    <property type="match status" value="1"/>
</dbReference>
<organism evidence="7 8">
    <name type="scientific">Microbulbifer marinus</name>
    <dbReference type="NCBI Taxonomy" id="658218"/>
    <lineage>
        <taxon>Bacteria</taxon>
        <taxon>Pseudomonadati</taxon>
        <taxon>Pseudomonadota</taxon>
        <taxon>Gammaproteobacteria</taxon>
        <taxon>Cellvibrionales</taxon>
        <taxon>Microbulbiferaceae</taxon>
        <taxon>Microbulbifer</taxon>
    </lineage>
</organism>
<feature type="transmembrane region" description="Helical" evidence="5">
    <location>
        <begin position="310"/>
        <end position="329"/>
    </location>
</feature>
<name>A0A1H3VSV1_9GAMM</name>
<evidence type="ECO:0000313" key="7">
    <source>
        <dbReference type="EMBL" id="SDZ77304.1"/>
    </source>
</evidence>
<feature type="transmembrane region" description="Helical" evidence="5">
    <location>
        <begin position="179"/>
        <end position="202"/>
    </location>
</feature>
<keyword evidence="3 5" id="KW-1133">Transmembrane helix</keyword>
<dbReference type="RefSeq" id="WP_091384102.1">
    <property type="nucleotide sequence ID" value="NZ_FNQO01000001.1"/>
</dbReference>
<dbReference type="PROSITE" id="PS50801">
    <property type="entry name" value="STAS"/>
    <property type="match status" value="1"/>
</dbReference>
<dbReference type="EMBL" id="FNQO01000001">
    <property type="protein sequence ID" value="SDZ77304.1"/>
    <property type="molecule type" value="Genomic_DNA"/>
</dbReference>
<dbReference type="AlphaFoldDB" id="A0A1H3VSV1"/>
<dbReference type="InterPro" id="IPR036513">
    <property type="entry name" value="STAS_dom_sf"/>
</dbReference>
<evidence type="ECO:0000256" key="1">
    <source>
        <dbReference type="ARBA" id="ARBA00004141"/>
    </source>
</evidence>
<dbReference type="NCBIfam" id="TIGR00815">
    <property type="entry name" value="sulP"/>
    <property type="match status" value="1"/>
</dbReference>
<feature type="transmembrane region" description="Helical" evidence="5">
    <location>
        <begin position="133"/>
        <end position="155"/>
    </location>
</feature>
<reference evidence="8" key="1">
    <citation type="submission" date="2016-10" db="EMBL/GenBank/DDBJ databases">
        <authorList>
            <person name="Varghese N."/>
            <person name="Submissions S."/>
        </authorList>
    </citation>
    <scope>NUCLEOTIDE SEQUENCE [LARGE SCALE GENOMIC DNA]</scope>
    <source>
        <strain evidence="8">CGMCC 1.10657</strain>
    </source>
</reference>
<feature type="transmembrane region" description="Helical" evidence="5">
    <location>
        <begin position="335"/>
        <end position="355"/>
    </location>
</feature>
<feature type="transmembrane region" description="Helical" evidence="5">
    <location>
        <begin position="214"/>
        <end position="236"/>
    </location>
</feature>
<dbReference type="Pfam" id="PF01740">
    <property type="entry name" value="STAS"/>
    <property type="match status" value="1"/>
</dbReference>
<feature type="domain" description="STAS" evidence="6">
    <location>
        <begin position="450"/>
        <end position="548"/>
    </location>
</feature>
<keyword evidence="4 5" id="KW-0472">Membrane</keyword>
<feature type="transmembrane region" description="Helical" evidence="5">
    <location>
        <begin position="405"/>
        <end position="427"/>
    </location>
</feature>
<dbReference type="InterPro" id="IPR001902">
    <property type="entry name" value="SLC26A/SulP_fam"/>
</dbReference>
<feature type="transmembrane region" description="Helical" evidence="5">
    <location>
        <begin position="72"/>
        <end position="92"/>
    </location>
</feature>
<protein>
    <submittedName>
        <fullName evidence="7">Sulfate permease, SulP family</fullName>
    </submittedName>
</protein>
<dbReference type="PANTHER" id="PTHR11814">
    <property type="entry name" value="SULFATE TRANSPORTER"/>
    <property type="match status" value="1"/>
</dbReference>
<evidence type="ECO:0000313" key="8">
    <source>
        <dbReference type="Proteomes" id="UP000198658"/>
    </source>
</evidence>
<sequence>MRASKLIPNWLKHYRRQWLAGDSIAALVATMMLVPQALAYAALAGLPPHIGLYAGLLPLLGYAMFGSSSVLSVGPVAVLALMTASALTPLAAPGSAEYIAGAIILAALSGAFLFAMGLLGLGTLSNLLSHPVINGFVSGASILIIVGQIGPLFGIESDGDTALQLLVSTLMEIPNADPATAGLGVAATATLIGARLGLAPLLHKLGVSTSRAKLLSRLAPMLVVLIAIALTTLLHWEEQMAVVGAIPPGLPQLRIPEFDWNMTYRLLLPALIIALLGFVESLSIAHAIALRRGERLNADAELRGLGSANLFSALSGGFAVTGSFARTAINDEGGAMSPMSGVIAALLMALVLLFLTGLFSELPLCVLAATIIVAAASLIDARGFVHNWRYDRTDGVAMTGTLLGVLLFGVEAGIGLGIGLSFATLIWRTSRPHIAVVGRVPGTEQFRNVLRHTVKTQPDILFLRIDENLFFSNISAVEDRLLSELKRHPTIREMVLILSSVSRIDGTALERLQQVNRDLHERDIRLHLSEVKGPVLDRLGRSRFLEELTGRIFLSSYIAELALRRDRMSDEGPAPASPQNA</sequence>
<dbReference type="GO" id="GO:0016020">
    <property type="term" value="C:membrane"/>
    <property type="evidence" value="ECO:0007669"/>
    <property type="project" value="UniProtKB-SubCell"/>
</dbReference>